<gene>
    <name evidence="15" type="ORF">F7725_016081</name>
</gene>
<dbReference type="OrthoDB" id="5974330at2759"/>
<dbReference type="InterPro" id="IPR004826">
    <property type="entry name" value="bZIP_Maf"/>
</dbReference>
<comment type="subcellular location">
    <subcellularLocation>
        <location evidence="1">Nucleus</location>
    </subcellularLocation>
</comment>
<evidence type="ECO:0000256" key="7">
    <source>
        <dbReference type="ARBA" id="ARBA00023015"/>
    </source>
</evidence>
<comment type="caution">
    <text evidence="15">The sequence shown here is derived from an EMBL/GenBank/DDBJ whole genome shotgun (WGS) entry which is preliminary data.</text>
</comment>
<accession>A0A7J5Y4I1</accession>
<evidence type="ECO:0000256" key="10">
    <source>
        <dbReference type="ARBA" id="ARBA00023242"/>
    </source>
</evidence>
<name>A0A7J5Y4I1_DISMA</name>
<evidence type="ECO:0000259" key="14">
    <source>
        <dbReference type="PROSITE" id="PS50217"/>
    </source>
</evidence>
<dbReference type="SUPFAM" id="SSF57959">
    <property type="entry name" value="Leucine zipper domain"/>
    <property type="match status" value="1"/>
</dbReference>
<evidence type="ECO:0000256" key="13">
    <source>
        <dbReference type="SAM" id="MobiDB-lite"/>
    </source>
</evidence>
<keyword evidence="7" id="KW-0805">Transcription regulation</keyword>
<feature type="region of interest" description="Disordered" evidence="13">
    <location>
        <begin position="234"/>
        <end position="266"/>
    </location>
</feature>
<evidence type="ECO:0000313" key="15">
    <source>
        <dbReference type="EMBL" id="KAF3844033.1"/>
    </source>
</evidence>
<dbReference type="GO" id="GO:0045604">
    <property type="term" value="P:regulation of epidermal cell differentiation"/>
    <property type="evidence" value="ECO:0007669"/>
    <property type="project" value="TreeGrafter"/>
</dbReference>
<dbReference type="PANTHER" id="PTHR10129">
    <property type="entry name" value="TRANSCRIPTION FACTOR MAF"/>
    <property type="match status" value="1"/>
</dbReference>
<keyword evidence="8" id="KW-0238">DNA-binding</keyword>
<feature type="coiled-coil region" evidence="12">
    <location>
        <begin position="182"/>
        <end position="216"/>
    </location>
</feature>
<proteinExistence type="inferred from homology"/>
<keyword evidence="12" id="KW-0175">Coiled coil</keyword>
<dbReference type="CDD" id="cd14717">
    <property type="entry name" value="bZIP_Maf_small"/>
    <property type="match status" value="1"/>
</dbReference>
<reference evidence="15 16" key="1">
    <citation type="submission" date="2020-03" db="EMBL/GenBank/DDBJ databases">
        <title>Dissostichus mawsoni Genome sequencing and assembly.</title>
        <authorList>
            <person name="Park H."/>
        </authorList>
    </citation>
    <scope>NUCLEOTIDE SEQUENCE [LARGE SCALE GENOMIC DNA]</scope>
    <source>
        <strain evidence="15">DM0001</strain>
        <tissue evidence="15">Muscle</tissue>
    </source>
</reference>
<dbReference type="EMBL" id="JAAKFY010000017">
    <property type="protein sequence ID" value="KAF3844033.1"/>
    <property type="molecule type" value="Genomic_DNA"/>
</dbReference>
<keyword evidence="4" id="KW-0678">Repressor</keyword>
<dbReference type="PROSITE" id="PS50217">
    <property type="entry name" value="BZIP"/>
    <property type="match status" value="1"/>
</dbReference>
<dbReference type="Proteomes" id="UP000518266">
    <property type="component" value="Unassembled WGS sequence"/>
</dbReference>
<protein>
    <recommendedName>
        <fullName evidence="3">Transcription factor MafG</fullName>
    </recommendedName>
    <alternativeName>
        <fullName evidence="11">V-maf musculoaponeurotic fibrosarcoma oncogene homolog G</fullName>
    </alternativeName>
</protein>
<dbReference type="InterPro" id="IPR046347">
    <property type="entry name" value="bZIP_sf"/>
</dbReference>
<sequence length="266" mass="28944">MPLVPVFAAAASLSRTHSSCCLKGSSGLVVLNHHDPGVIQTRTCCSETGSGRVKSPGDTTDRRYHNNTDKGGSGGHKLEPPAAVASHADTSVASLQVCSEEQGTCGMTTTNKGNKALKVKREPGENGTTLTDDELVTMSVRELNQHLRGLTKDEIVQLKQRRRTLKNRGYAASCRVKRVTQKEELEKQKSVLQQEVDKLANENASMRAELDALRSKYEALQTFARTVARSPSVGVGVRGEGEEEGEAWRHQSLARSSRGRWQQPPA</sequence>
<comment type="similarity">
    <text evidence="2">Belongs to the bZIP family. Maf subfamily.</text>
</comment>
<keyword evidence="5" id="KW-1017">Isopeptide bond</keyword>
<evidence type="ECO:0000256" key="5">
    <source>
        <dbReference type="ARBA" id="ARBA00022499"/>
    </source>
</evidence>
<dbReference type="Pfam" id="PF03131">
    <property type="entry name" value="bZIP_Maf"/>
    <property type="match status" value="1"/>
</dbReference>
<dbReference type="AlphaFoldDB" id="A0A7J5Y4I1"/>
<dbReference type="PANTHER" id="PTHR10129:SF15">
    <property type="entry name" value="TRANSCRIPTION FACTOR MAFG"/>
    <property type="match status" value="1"/>
</dbReference>
<evidence type="ECO:0000256" key="1">
    <source>
        <dbReference type="ARBA" id="ARBA00004123"/>
    </source>
</evidence>
<dbReference type="InterPro" id="IPR024874">
    <property type="entry name" value="Transcription_factor_Maf_fam"/>
</dbReference>
<dbReference type="InterPro" id="IPR008917">
    <property type="entry name" value="TF_DNA-bd_sf"/>
</dbReference>
<feature type="compositionally biased region" description="Basic and acidic residues" evidence="13">
    <location>
        <begin position="59"/>
        <end position="68"/>
    </location>
</feature>
<evidence type="ECO:0000256" key="12">
    <source>
        <dbReference type="SAM" id="Coils"/>
    </source>
</evidence>
<evidence type="ECO:0000256" key="6">
    <source>
        <dbReference type="ARBA" id="ARBA00022843"/>
    </source>
</evidence>
<evidence type="ECO:0000256" key="8">
    <source>
        <dbReference type="ARBA" id="ARBA00023125"/>
    </source>
</evidence>
<dbReference type="GO" id="GO:0000981">
    <property type="term" value="F:DNA-binding transcription factor activity, RNA polymerase II-specific"/>
    <property type="evidence" value="ECO:0007669"/>
    <property type="project" value="TreeGrafter"/>
</dbReference>
<organism evidence="15 16">
    <name type="scientific">Dissostichus mawsoni</name>
    <name type="common">Antarctic cod</name>
    <dbReference type="NCBI Taxonomy" id="36200"/>
    <lineage>
        <taxon>Eukaryota</taxon>
        <taxon>Metazoa</taxon>
        <taxon>Chordata</taxon>
        <taxon>Craniata</taxon>
        <taxon>Vertebrata</taxon>
        <taxon>Euteleostomi</taxon>
        <taxon>Actinopterygii</taxon>
        <taxon>Neopterygii</taxon>
        <taxon>Teleostei</taxon>
        <taxon>Neoteleostei</taxon>
        <taxon>Acanthomorphata</taxon>
        <taxon>Eupercaria</taxon>
        <taxon>Perciformes</taxon>
        <taxon>Notothenioidei</taxon>
        <taxon>Nototheniidae</taxon>
        <taxon>Dissostichus</taxon>
    </lineage>
</organism>
<evidence type="ECO:0000313" key="16">
    <source>
        <dbReference type="Proteomes" id="UP000518266"/>
    </source>
</evidence>
<keyword evidence="9" id="KW-0804">Transcription</keyword>
<evidence type="ECO:0000256" key="4">
    <source>
        <dbReference type="ARBA" id="ARBA00022491"/>
    </source>
</evidence>
<evidence type="ECO:0000256" key="11">
    <source>
        <dbReference type="ARBA" id="ARBA00030974"/>
    </source>
</evidence>
<keyword evidence="10" id="KW-0539">Nucleus</keyword>
<dbReference type="SMART" id="SM00338">
    <property type="entry name" value="BRLZ"/>
    <property type="match status" value="1"/>
</dbReference>
<evidence type="ECO:0000256" key="3">
    <source>
        <dbReference type="ARBA" id="ARBA00016884"/>
    </source>
</evidence>
<dbReference type="Gene3D" id="1.20.5.170">
    <property type="match status" value="1"/>
</dbReference>
<dbReference type="InterPro" id="IPR004827">
    <property type="entry name" value="bZIP"/>
</dbReference>
<dbReference type="FunFam" id="1.20.5.170:FF:000011">
    <property type="entry name" value="Transcription factor MafG, putative"/>
    <property type="match status" value="1"/>
</dbReference>
<feature type="region of interest" description="Disordered" evidence="13">
    <location>
        <begin position="44"/>
        <end position="85"/>
    </location>
</feature>
<feature type="domain" description="BZIP" evidence="14">
    <location>
        <begin position="157"/>
        <end position="220"/>
    </location>
</feature>
<evidence type="ECO:0000256" key="2">
    <source>
        <dbReference type="ARBA" id="ARBA00008500"/>
    </source>
</evidence>
<keyword evidence="16" id="KW-1185">Reference proteome</keyword>
<evidence type="ECO:0000256" key="9">
    <source>
        <dbReference type="ARBA" id="ARBA00023163"/>
    </source>
</evidence>
<dbReference type="GO" id="GO:0005634">
    <property type="term" value="C:nucleus"/>
    <property type="evidence" value="ECO:0007669"/>
    <property type="project" value="UniProtKB-SubCell"/>
</dbReference>
<dbReference type="SUPFAM" id="SSF47454">
    <property type="entry name" value="A DNA-binding domain in eukaryotic transcription factors"/>
    <property type="match status" value="1"/>
</dbReference>
<dbReference type="GO" id="GO:0000978">
    <property type="term" value="F:RNA polymerase II cis-regulatory region sequence-specific DNA binding"/>
    <property type="evidence" value="ECO:0007669"/>
    <property type="project" value="TreeGrafter"/>
</dbReference>
<keyword evidence="6" id="KW-0832">Ubl conjugation</keyword>